<accession>A0AAX4HRH3</accession>
<evidence type="ECO:0000259" key="4">
    <source>
        <dbReference type="Pfam" id="PF00496"/>
    </source>
</evidence>
<dbReference type="AlphaFoldDB" id="A0AAX4HRH3"/>
<dbReference type="Gene3D" id="3.90.76.10">
    <property type="entry name" value="Dipeptide-binding Protein, Domain 1"/>
    <property type="match status" value="1"/>
</dbReference>
<keyword evidence="2" id="KW-0813">Transport</keyword>
<protein>
    <submittedName>
        <fullName evidence="5">ABC transporter substrate-binding protein</fullName>
    </submittedName>
</protein>
<dbReference type="PROSITE" id="PS01040">
    <property type="entry name" value="SBP_BACTERIAL_5"/>
    <property type="match status" value="1"/>
</dbReference>
<dbReference type="EMBL" id="CP139487">
    <property type="protein sequence ID" value="WPU65768.1"/>
    <property type="molecule type" value="Genomic_DNA"/>
</dbReference>
<gene>
    <name evidence="5" type="ORF">SOO65_03315</name>
</gene>
<dbReference type="KEGG" id="psti:SOO65_03315"/>
<sequence>MAAKGLRTFLVIALIALVGCQGKSKKSGSTIYYNIGGEPTTLNPMTASDGYTQAVHAYLFDSLLDRDLDTYEWKPALATEWKISDDKRTFEFKLREGVKFHDGKEVTAEDVKYSYDVIFTEDFKAVQLRSFYEAVKEVVVVDKYTVRFTVKDDYFQNFDVCAGITVLPKHYYGNPENKKEFSRKVVGSGPYMFTKYDKGQKIILVQNPDWWGRKVEAEKNSHTIPKIVLRFVAEENVSLELLKKGDIDFLSFRPEGFVKKTVGKIWDDKIVKVKTENKSPKGYNFIGWNFKHPILKDREVRKALYMLFNRPLMLDKFEYNLSEYATGPIYVQSDYASPNVKPVQFNPNEALKVLNQAGWKDTDKDGLLDKVINGKKTPLSITILEPTQEMAKYLTIFKEDASKVGVEINIKNIEWNSFVKLLDEKNFEAVRLAWGGGGVDWDPKQIWHTSSSKGAGSNFIQYSNAEVDRLIDEARKLYEKEQRLPLLRKVHEIISADYPYVWWFNSKYTLYGTTKRVDRPKDTFTYGVGQQYWKLK</sequence>
<dbReference type="PANTHER" id="PTHR30290">
    <property type="entry name" value="PERIPLASMIC BINDING COMPONENT OF ABC TRANSPORTER"/>
    <property type="match status" value="1"/>
</dbReference>
<dbReference type="InterPro" id="IPR023765">
    <property type="entry name" value="SBP_5_CS"/>
</dbReference>
<evidence type="ECO:0000313" key="5">
    <source>
        <dbReference type="EMBL" id="WPU65768.1"/>
    </source>
</evidence>
<dbReference type="InterPro" id="IPR000914">
    <property type="entry name" value="SBP_5_dom"/>
</dbReference>
<dbReference type="Gene3D" id="3.40.190.10">
    <property type="entry name" value="Periplasmic binding protein-like II"/>
    <property type="match status" value="1"/>
</dbReference>
<proteinExistence type="inferred from homology"/>
<dbReference type="Gene3D" id="3.10.105.10">
    <property type="entry name" value="Dipeptide-binding Protein, Domain 3"/>
    <property type="match status" value="1"/>
</dbReference>
<dbReference type="SUPFAM" id="SSF53850">
    <property type="entry name" value="Periplasmic binding protein-like II"/>
    <property type="match status" value="1"/>
</dbReference>
<organism evidence="5 6">
    <name type="scientific">Peredibacter starrii</name>
    <dbReference type="NCBI Taxonomy" id="28202"/>
    <lineage>
        <taxon>Bacteria</taxon>
        <taxon>Pseudomonadati</taxon>
        <taxon>Bdellovibrionota</taxon>
        <taxon>Bacteriovoracia</taxon>
        <taxon>Bacteriovoracales</taxon>
        <taxon>Bacteriovoracaceae</taxon>
        <taxon>Peredibacter</taxon>
    </lineage>
</organism>
<comment type="similarity">
    <text evidence="1">Belongs to the bacterial solute-binding protein 5 family.</text>
</comment>
<dbReference type="Proteomes" id="UP001324634">
    <property type="component" value="Chromosome"/>
</dbReference>
<name>A0AAX4HRH3_9BACT</name>
<dbReference type="RefSeq" id="WP_321396884.1">
    <property type="nucleotide sequence ID" value="NZ_CP139487.1"/>
</dbReference>
<dbReference type="PIRSF" id="PIRSF002741">
    <property type="entry name" value="MppA"/>
    <property type="match status" value="1"/>
</dbReference>
<dbReference type="GO" id="GO:1904680">
    <property type="term" value="F:peptide transmembrane transporter activity"/>
    <property type="evidence" value="ECO:0007669"/>
    <property type="project" value="TreeGrafter"/>
</dbReference>
<evidence type="ECO:0000256" key="3">
    <source>
        <dbReference type="ARBA" id="ARBA00022729"/>
    </source>
</evidence>
<dbReference type="PROSITE" id="PS51257">
    <property type="entry name" value="PROKAR_LIPOPROTEIN"/>
    <property type="match status" value="1"/>
</dbReference>
<reference evidence="5 6" key="1">
    <citation type="submission" date="2023-11" db="EMBL/GenBank/DDBJ databases">
        <title>Peredibacter starrii A3.12.</title>
        <authorList>
            <person name="Mitchell R.J."/>
        </authorList>
    </citation>
    <scope>NUCLEOTIDE SEQUENCE [LARGE SCALE GENOMIC DNA]</scope>
    <source>
        <strain evidence="5 6">A3.12</strain>
    </source>
</reference>
<dbReference type="GO" id="GO:0030288">
    <property type="term" value="C:outer membrane-bounded periplasmic space"/>
    <property type="evidence" value="ECO:0007669"/>
    <property type="project" value="UniProtKB-ARBA"/>
</dbReference>
<evidence type="ECO:0000256" key="1">
    <source>
        <dbReference type="ARBA" id="ARBA00005695"/>
    </source>
</evidence>
<dbReference type="InterPro" id="IPR039424">
    <property type="entry name" value="SBP_5"/>
</dbReference>
<dbReference type="PANTHER" id="PTHR30290:SF9">
    <property type="entry name" value="OLIGOPEPTIDE-BINDING PROTEIN APPA"/>
    <property type="match status" value="1"/>
</dbReference>
<keyword evidence="6" id="KW-1185">Reference proteome</keyword>
<dbReference type="GO" id="GO:0043190">
    <property type="term" value="C:ATP-binding cassette (ABC) transporter complex"/>
    <property type="evidence" value="ECO:0007669"/>
    <property type="project" value="InterPro"/>
</dbReference>
<evidence type="ECO:0000256" key="2">
    <source>
        <dbReference type="ARBA" id="ARBA00022448"/>
    </source>
</evidence>
<keyword evidence="3" id="KW-0732">Signal</keyword>
<dbReference type="InterPro" id="IPR030678">
    <property type="entry name" value="Peptide/Ni-bd"/>
</dbReference>
<dbReference type="GO" id="GO:0015833">
    <property type="term" value="P:peptide transport"/>
    <property type="evidence" value="ECO:0007669"/>
    <property type="project" value="TreeGrafter"/>
</dbReference>
<feature type="domain" description="Solute-binding protein family 5" evidence="4">
    <location>
        <begin position="73"/>
        <end position="454"/>
    </location>
</feature>
<evidence type="ECO:0000313" key="6">
    <source>
        <dbReference type="Proteomes" id="UP001324634"/>
    </source>
</evidence>
<dbReference type="Pfam" id="PF00496">
    <property type="entry name" value="SBP_bac_5"/>
    <property type="match status" value="1"/>
</dbReference>